<dbReference type="InterPro" id="IPR046887">
    <property type="entry name" value="RsmE_PUA-like"/>
</dbReference>
<organism evidence="15 16">
    <name type="scientific">Ehrlichia muris AS145</name>
    <dbReference type="NCBI Taxonomy" id="1423892"/>
    <lineage>
        <taxon>Bacteria</taxon>
        <taxon>Pseudomonadati</taxon>
        <taxon>Pseudomonadota</taxon>
        <taxon>Alphaproteobacteria</taxon>
        <taxon>Rickettsiales</taxon>
        <taxon>Anaplasmataceae</taxon>
        <taxon>Ehrlichia</taxon>
    </lineage>
</organism>
<dbReference type="EC" id="2.1.1.193" evidence="3 12"/>
<dbReference type="InterPro" id="IPR015947">
    <property type="entry name" value="PUA-like_sf"/>
</dbReference>
<dbReference type="Pfam" id="PF04452">
    <property type="entry name" value="Methyltrans_RNA"/>
    <property type="match status" value="1"/>
</dbReference>
<evidence type="ECO:0000256" key="9">
    <source>
        <dbReference type="ARBA" id="ARBA00022691"/>
    </source>
</evidence>
<dbReference type="InterPro" id="IPR029026">
    <property type="entry name" value="tRNA_m1G_MTases_N"/>
</dbReference>
<dbReference type="STRING" id="1423892.EMUR_02590"/>
<evidence type="ECO:0000259" key="14">
    <source>
        <dbReference type="Pfam" id="PF20260"/>
    </source>
</evidence>
<dbReference type="CDD" id="cd18084">
    <property type="entry name" value="RsmE-like"/>
    <property type="match status" value="1"/>
</dbReference>
<name>V9R8W3_9RICK</name>
<dbReference type="PANTHER" id="PTHR30027:SF3">
    <property type="entry name" value="16S RRNA (URACIL(1498)-N(3))-METHYLTRANSFERASE"/>
    <property type="match status" value="1"/>
</dbReference>
<keyword evidence="6 12" id="KW-0698">rRNA processing</keyword>
<evidence type="ECO:0000256" key="2">
    <source>
        <dbReference type="ARBA" id="ARBA00005528"/>
    </source>
</evidence>
<keyword evidence="16" id="KW-1185">Reference proteome</keyword>
<dbReference type="InterPro" id="IPR006700">
    <property type="entry name" value="RsmE"/>
</dbReference>
<dbReference type="PATRIC" id="fig|1423892.3.peg.532"/>
<dbReference type="Pfam" id="PF20260">
    <property type="entry name" value="PUA_4"/>
    <property type="match status" value="1"/>
</dbReference>
<comment type="subcellular location">
    <subcellularLocation>
        <location evidence="1 12">Cytoplasm</location>
    </subcellularLocation>
</comment>
<gene>
    <name evidence="15" type="ORF">EMUR_02590</name>
</gene>
<dbReference type="NCBIfam" id="TIGR00046">
    <property type="entry name" value="RsmE family RNA methyltransferase"/>
    <property type="match status" value="1"/>
</dbReference>
<evidence type="ECO:0000256" key="12">
    <source>
        <dbReference type="PIRNR" id="PIRNR015601"/>
    </source>
</evidence>
<dbReference type="SUPFAM" id="SSF88697">
    <property type="entry name" value="PUA domain-like"/>
    <property type="match status" value="1"/>
</dbReference>
<reference evidence="15 16" key="1">
    <citation type="journal article" date="2014" name="Genome Announc.">
        <title>Complete Genome Sequence of Ehrlichia muris Strain AS145T, a Model Monocytotropic Ehrlichia Strain.</title>
        <authorList>
            <person name="Thirumalapura N.R."/>
            <person name="Qin X."/>
            <person name="Kuriakose J.A."/>
            <person name="Walker D.H."/>
        </authorList>
    </citation>
    <scope>NUCLEOTIDE SEQUENCE [LARGE SCALE GENOMIC DNA]</scope>
    <source>
        <strain evidence="16">AS154</strain>
    </source>
</reference>
<keyword evidence="9 12" id="KW-0949">S-adenosyl-L-methionine</keyword>
<evidence type="ECO:0000313" key="15">
    <source>
        <dbReference type="EMBL" id="AHC39271.1"/>
    </source>
</evidence>
<comment type="similarity">
    <text evidence="2 12">Belongs to the RNA methyltransferase RsmE family.</text>
</comment>
<keyword evidence="7 12" id="KW-0489">Methyltransferase</keyword>
<keyword evidence="5 12" id="KW-0963">Cytoplasm</keyword>
<proteinExistence type="inferred from homology"/>
<keyword evidence="8 12" id="KW-0808">Transferase</keyword>
<dbReference type="Proteomes" id="UP000018689">
    <property type="component" value="Chromosome"/>
</dbReference>
<evidence type="ECO:0000313" key="16">
    <source>
        <dbReference type="Proteomes" id="UP000018689"/>
    </source>
</evidence>
<dbReference type="GO" id="GO:0070475">
    <property type="term" value="P:rRNA base methylation"/>
    <property type="evidence" value="ECO:0007669"/>
    <property type="project" value="TreeGrafter"/>
</dbReference>
<evidence type="ECO:0000256" key="7">
    <source>
        <dbReference type="ARBA" id="ARBA00022603"/>
    </source>
</evidence>
<dbReference type="InterPro" id="IPR029028">
    <property type="entry name" value="Alpha/beta_knot_MTases"/>
</dbReference>
<dbReference type="NCBIfam" id="NF008694">
    <property type="entry name" value="PRK11713.3-2"/>
    <property type="match status" value="1"/>
</dbReference>
<evidence type="ECO:0000256" key="10">
    <source>
        <dbReference type="ARBA" id="ARBA00025699"/>
    </source>
</evidence>
<dbReference type="KEGG" id="emr:EMUR_02590"/>
<dbReference type="AlphaFoldDB" id="V9R8W3"/>
<dbReference type="GO" id="GO:0070042">
    <property type="term" value="F:rRNA (uridine-N3-)-methyltransferase activity"/>
    <property type="evidence" value="ECO:0007669"/>
    <property type="project" value="TreeGrafter"/>
</dbReference>
<feature type="domain" description="Ribosomal RNA small subunit methyltransferase E PUA-like" evidence="14">
    <location>
        <begin position="30"/>
        <end position="66"/>
    </location>
</feature>
<dbReference type="SUPFAM" id="SSF75217">
    <property type="entry name" value="alpha/beta knot"/>
    <property type="match status" value="1"/>
</dbReference>
<comment type="function">
    <text evidence="10 12">Specifically methylates the N3 position of the uracil ring of uridine 1498 (m3U1498) in 16S rRNA. Acts on the fully assembled 30S ribosomal subunit.</text>
</comment>
<dbReference type="HOGENOM" id="CLU_067442_4_0_5"/>
<dbReference type="EMBL" id="CP006917">
    <property type="protein sequence ID" value="AHC39271.1"/>
    <property type="molecule type" value="Genomic_DNA"/>
</dbReference>
<dbReference type="PIRSF" id="PIRSF015601">
    <property type="entry name" value="MTase_slr0722"/>
    <property type="match status" value="1"/>
</dbReference>
<evidence type="ECO:0000256" key="5">
    <source>
        <dbReference type="ARBA" id="ARBA00022490"/>
    </source>
</evidence>
<dbReference type="InterPro" id="IPR046886">
    <property type="entry name" value="RsmE_MTase_dom"/>
</dbReference>
<evidence type="ECO:0000256" key="3">
    <source>
        <dbReference type="ARBA" id="ARBA00012328"/>
    </source>
</evidence>
<evidence type="ECO:0000256" key="1">
    <source>
        <dbReference type="ARBA" id="ARBA00004496"/>
    </source>
</evidence>
<dbReference type="PANTHER" id="PTHR30027">
    <property type="entry name" value="RIBOSOMAL RNA SMALL SUBUNIT METHYLTRANSFERASE E"/>
    <property type="match status" value="1"/>
</dbReference>
<accession>V9R8W3</accession>
<dbReference type="GO" id="GO:0005737">
    <property type="term" value="C:cytoplasm"/>
    <property type="evidence" value="ECO:0007669"/>
    <property type="project" value="UniProtKB-SubCell"/>
</dbReference>
<dbReference type="Gene3D" id="2.40.240.20">
    <property type="entry name" value="Hypothetical PUA domain-like, domain 1"/>
    <property type="match status" value="1"/>
</dbReference>
<dbReference type="Gene3D" id="3.40.1280.10">
    <property type="match status" value="1"/>
</dbReference>
<evidence type="ECO:0000256" key="8">
    <source>
        <dbReference type="ARBA" id="ARBA00022679"/>
    </source>
</evidence>
<protein>
    <recommendedName>
        <fullName evidence="4 12">Ribosomal RNA small subunit methyltransferase E</fullName>
        <ecNumber evidence="3 12">2.1.1.193</ecNumber>
    </recommendedName>
</protein>
<evidence type="ECO:0000256" key="6">
    <source>
        <dbReference type="ARBA" id="ARBA00022552"/>
    </source>
</evidence>
<evidence type="ECO:0000259" key="13">
    <source>
        <dbReference type="Pfam" id="PF04452"/>
    </source>
</evidence>
<evidence type="ECO:0000256" key="11">
    <source>
        <dbReference type="ARBA" id="ARBA00047944"/>
    </source>
</evidence>
<dbReference type="OrthoDB" id="9815641at2"/>
<evidence type="ECO:0000256" key="4">
    <source>
        <dbReference type="ARBA" id="ARBA00013673"/>
    </source>
</evidence>
<sequence>MMQKGRKLNIRLYVTCALGKCSIITLDNLASHYICHVMRATKFDKIKLFNGRDGEWIGEIFELSNNTKIRVNELVREQIITKDLTLCFSIVKNTVLQNVIRQATEMGVTFMQPIYTKHIATSNINLDKCRKWSIEAAEQCGRLDIPYIASPINFTDLKNLKTSDNNFIICDETGKGDYPSEILKNKNNIYVIIGPEGGFSNDELNFAYSFCDGLSLGTTILRVDTAVVSALAYVNEYYCML</sequence>
<feature type="domain" description="Ribosomal RNA small subunit methyltransferase E methyltransferase" evidence="13">
    <location>
        <begin position="83"/>
        <end position="234"/>
    </location>
</feature>
<comment type="catalytic activity">
    <reaction evidence="11 12">
        <text>uridine(1498) in 16S rRNA + S-adenosyl-L-methionine = N(3)-methyluridine(1498) in 16S rRNA + S-adenosyl-L-homocysteine + H(+)</text>
        <dbReference type="Rhea" id="RHEA:42920"/>
        <dbReference type="Rhea" id="RHEA-COMP:10283"/>
        <dbReference type="Rhea" id="RHEA-COMP:10284"/>
        <dbReference type="ChEBI" id="CHEBI:15378"/>
        <dbReference type="ChEBI" id="CHEBI:57856"/>
        <dbReference type="ChEBI" id="CHEBI:59789"/>
        <dbReference type="ChEBI" id="CHEBI:65315"/>
        <dbReference type="ChEBI" id="CHEBI:74502"/>
        <dbReference type="EC" id="2.1.1.193"/>
    </reaction>
</comment>